<keyword evidence="1" id="KW-0812">Transmembrane</keyword>
<accession>A0ABQ6FIV8</accession>
<sequence>MEDFRVAGPALGFPASVLIPVLAVAALTAGWLHADARGWAAGAAALLAGFGAWTFAEYALHRFILHGLDPFRRWHLEHHHAPDVPMRTPLLFSLPMVLVLAGAPSLLLGDPGLGLAFSGGLILGHLAQEVVHFQLHQPEPCREGWLRRRWRHHHFHHHVDERRAFGTLGGAWDRLLGTGRG</sequence>
<dbReference type="InterPro" id="IPR006694">
    <property type="entry name" value="Fatty_acid_hydroxylase"/>
</dbReference>
<organism evidence="3 4">
    <name type="scientific">Zoogloea oryzae</name>
    <dbReference type="NCBI Taxonomy" id="310767"/>
    <lineage>
        <taxon>Bacteria</taxon>
        <taxon>Pseudomonadati</taxon>
        <taxon>Pseudomonadota</taxon>
        <taxon>Betaproteobacteria</taxon>
        <taxon>Rhodocyclales</taxon>
        <taxon>Zoogloeaceae</taxon>
        <taxon>Zoogloea</taxon>
    </lineage>
</organism>
<protein>
    <submittedName>
        <fullName evidence="3">Fatty acid hydroxylase</fullName>
    </submittedName>
</protein>
<dbReference type="RefSeq" id="WP_284190039.1">
    <property type="nucleotide sequence ID" value="NZ_BSPX01000190.1"/>
</dbReference>
<keyword evidence="4" id="KW-1185">Reference proteome</keyword>
<proteinExistence type="predicted"/>
<evidence type="ECO:0000313" key="3">
    <source>
        <dbReference type="EMBL" id="GLT24799.1"/>
    </source>
</evidence>
<evidence type="ECO:0000256" key="1">
    <source>
        <dbReference type="SAM" id="Phobius"/>
    </source>
</evidence>
<dbReference type="EMBL" id="BSPX01000190">
    <property type="protein sequence ID" value="GLT24799.1"/>
    <property type="molecule type" value="Genomic_DNA"/>
</dbReference>
<dbReference type="Proteomes" id="UP001157167">
    <property type="component" value="Unassembled WGS sequence"/>
</dbReference>
<feature type="transmembrane region" description="Helical" evidence="1">
    <location>
        <begin position="39"/>
        <end position="60"/>
    </location>
</feature>
<feature type="domain" description="Fatty acid hydroxylase" evidence="2">
    <location>
        <begin position="47"/>
        <end position="178"/>
    </location>
</feature>
<evidence type="ECO:0000313" key="4">
    <source>
        <dbReference type="Proteomes" id="UP001157167"/>
    </source>
</evidence>
<comment type="caution">
    <text evidence="3">The sequence shown here is derived from an EMBL/GenBank/DDBJ whole genome shotgun (WGS) entry which is preliminary data.</text>
</comment>
<dbReference type="Pfam" id="PF04116">
    <property type="entry name" value="FA_hydroxylase"/>
    <property type="match status" value="1"/>
</dbReference>
<feature type="transmembrane region" description="Helical" evidence="1">
    <location>
        <begin position="12"/>
        <end position="32"/>
    </location>
</feature>
<reference evidence="4" key="1">
    <citation type="journal article" date="2019" name="Int. J. Syst. Evol. Microbiol.">
        <title>The Global Catalogue of Microorganisms (GCM) 10K type strain sequencing project: providing services to taxonomists for standard genome sequencing and annotation.</title>
        <authorList>
            <consortium name="The Broad Institute Genomics Platform"/>
            <consortium name="The Broad Institute Genome Sequencing Center for Infectious Disease"/>
            <person name="Wu L."/>
            <person name="Ma J."/>
        </authorList>
    </citation>
    <scope>NUCLEOTIDE SEQUENCE [LARGE SCALE GENOMIC DNA]</scope>
    <source>
        <strain evidence="4">NBRC 102407</strain>
    </source>
</reference>
<evidence type="ECO:0000259" key="2">
    <source>
        <dbReference type="Pfam" id="PF04116"/>
    </source>
</evidence>
<keyword evidence="1" id="KW-0472">Membrane</keyword>
<keyword evidence="1" id="KW-1133">Transmembrane helix</keyword>
<name>A0ABQ6FIV8_9RHOO</name>
<gene>
    <name evidence="3" type="ORF">GCM10007933_43030</name>
</gene>